<dbReference type="GO" id="GO:0005737">
    <property type="term" value="C:cytoplasm"/>
    <property type="evidence" value="ECO:0007669"/>
    <property type="project" value="UniProtKB-ARBA"/>
</dbReference>
<dbReference type="Pfam" id="PF00472">
    <property type="entry name" value="RF-1"/>
    <property type="match status" value="1"/>
</dbReference>
<evidence type="ECO:0000256" key="1">
    <source>
        <dbReference type="ARBA" id="ARBA00010835"/>
    </source>
</evidence>
<feature type="domain" description="Peptide chain release factor" evidence="4">
    <location>
        <begin position="86"/>
        <end position="201"/>
    </location>
</feature>
<dbReference type="InterPro" id="IPR045853">
    <property type="entry name" value="Pep_chain_release_fac_I_sf"/>
</dbReference>
<keyword evidence="3" id="KW-0648">Protein biosynthesis</keyword>
<dbReference type="AlphaFoldDB" id="A0A814EJ65"/>
<gene>
    <name evidence="5" type="ORF">RFH988_LOCUS12511</name>
</gene>
<dbReference type="InterPro" id="IPR005139">
    <property type="entry name" value="PCRF"/>
</dbReference>
<sequence length="386" mass="45024">MWNIYLKRLSFIIFSRRTLTTINNNNNNIIIDNIIKRLTINYKKELDQLQINENENTIERIQYLKKILQTMKLREKLLQDIDETKTLSNENNDDDDISQMATDELVRLRTNLNSIDNEILEHILPEVPADNDDAELEVTTGVGGQEAMLFAKELFQMYTNYANFRKWSFEIVEYDKTDIGGLRQGKAFINGLDVFKSLKYECGVHRVQRVPQTEKSGRIHTSTVTVAVLPQPKDIKIELPAKDLIAEPIRSRGPGGQHVNKSESGCRLTHLPTGIVLERQDERFFNLNKNLAIKAMKNKLYQIQYDEQQERLFQTRKQQTGSGNRNEKIRTYNIPQNRITDERLNENVHNVNEFLDGTYCLHTMIEQLKQQDRLQRLIELTNKSSN</sequence>
<dbReference type="OrthoDB" id="2019491at2759"/>
<proteinExistence type="inferred from homology"/>
<accession>A0A814EJ65</accession>
<evidence type="ECO:0000313" key="5">
    <source>
        <dbReference type="EMBL" id="CAF0968691.1"/>
    </source>
</evidence>
<evidence type="ECO:0000259" key="4">
    <source>
        <dbReference type="SMART" id="SM00937"/>
    </source>
</evidence>
<comment type="caution">
    <text evidence="5">The sequence shown here is derived from an EMBL/GenBank/DDBJ whole genome shotgun (WGS) entry which is preliminary data.</text>
</comment>
<evidence type="ECO:0000256" key="2">
    <source>
        <dbReference type="ARBA" id="ARBA00022481"/>
    </source>
</evidence>
<comment type="similarity">
    <text evidence="1">Belongs to the prokaryotic/mitochondrial release factor family.</text>
</comment>
<evidence type="ECO:0000313" key="6">
    <source>
        <dbReference type="Proteomes" id="UP000663882"/>
    </source>
</evidence>
<dbReference type="SUPFAM" id="SSF75620">
    <property type="entry name" value="Release factor"/>
    <property type="match status" value="1"/>
</dbReference>
<reference evidence="5" key="1">
    <citation type="submission" date="2021-02" db="EMBL/GenBank/DDBJ databases">
        <authorList>
            <person name="Nowell W R."/>
        </authorList>
    </citation>
    <scope>NUCLEOTIDE SEQUENCE</scope>
</reference>
<evidence type="ECO:0000256" key="3">
    <source>
        <dbReference type="ARBA" id="ARBA00022917"/>
    </source>
</evidence>
<dbReference type="PANTHER" id="PTHR43804">
    <property type="entry name" value="LD18447P"/>
    <property type="match status" value="1"/>
</dbReference>
<dbReference type="InterPro" id="IPR050057">
    <property type="entry name" value="Prokaryotic/Mito_RF"/>
</dbReference>
<dbReference type="PANTHER" id="PTHR43804:SF7">
    <property type="entry name" value="LD18447P"/>
    <property type="match status" value="1"/>
</dbReference>
<dbReference type="Pfam" id="PF03462">
    <property type="entry name" value="PCRF"/>
    <property type="match status" value="1"/>
</dbReference>
<organism evidence="5 6">
    <name type="scientific">Rotaria sordida</name>
    <dbReference type="NCBI Taxonomy" id="392033"/>
    <lineage>
        <taxon>Eukaryota</taxon>
        <taxon>Metazoa</taxon>
        <taxon>Spiralia</taxon>
        <taxon>Gnathifera</taxon>
        <taxon>Rotifera</taxon>
        <taxon>Eurotatoria</taxon>
        <taxon>Bdelloidea</taxon>
        <taxon>Philodinida</taxon>
        <taxon>Philodinidae</taxon>
        <taxon>Rotaria</taxon>
    </lineage>
</organism>
<name>A0A814EJ65_9BILA</name>
<keyword evidence="2" id="KW-0488">Methylation</keyword>
<dbReference type="EMBL" id="CAJNOO010000523">
    <property type="protein sequence ID" value="CAF0968691.1"/>
    <property type="molecule type" value="Genomic_DNA"/>
</dbReference>
<protein>
    <recommendedName>
        <fullName evidence="4">Peptide chain release factor domain-containing protein</fullName>
    </recommendedName>
</protein>
<dbReference type="Gene3D" id="6.10.140.1950">
    <property type="match status" value="1"/>
</dbReference>
<dbReference type="GO" id="GO:0003747">
    <property type="term" value="F:translation release factor activity"/>
    <property type="evidence" value="ECO:0007669"/>
    <property type="project" value="InterPro"/>
</dbReference>
<dbReference type="InterPro" id="IPR000352">
    <property type="entry name" value="Pep_chain_release_fac_I"/>
</dbReference>
<dbReference type="Gene3D" id="3.30.70.1660">
    <property type="match status" value="2"/>
</dbReference>
<dbReference type="Proteomes" id="UP000663882">
    <property type="component" value="Unassembled WGS sequence"/>
</dbReference>
<dbReference type="SMART" id="SM00937">
    <property type="entry name" value="PCRF"/>
    <property type="match status" value="1"/>
</dbReference>
<dbReference type="Gene3D" id="3.30.160.20">
    <property type="match status" value="1"/>
</dbReference>